<sequence>MFLASYFDRKDKVNEKSETEIEEIEYKKNNLEKVLKNALYLHKEKNVKLKDEADKKERIKEYLSSFLKKKIKDEHKMNLSYFIYDENEKRNISKYSVDNFNEREEDQRGIYNLLKENKSLNNISKDMLILANYLQHDKLKNIDIISVYNIIDKYIDKYKLEIDEIKKELDKEADKEIKKKQNNLDTIYNIKKKLGNIHIVEEENSNNTVEYMLNEMKIIKKLIKQKEYIICVKNTLISLDYAKKCAVNRKYDESLNIILDIVNILHIFKKNFKKQVIKNIEFFIPLLAEYYINKSKLLLSSIHWGNNISYVSTNSLEDVINDMDMSEDNEEIYDDMCDDNEDIYDDMCDDNDIMSDNICDNTCDDNNEKGDGTNNYYQDFENTDINYSTTFINAEKTKNVAQQKEKKRRLLYYNRHMNKFHDKINNSVIFDKEYMGLIKKESLEFINILICCNYIEKINICITEEKEENENILFVKQKYYSSSFYVEELASSIINFFRSFFQNDKSPLFKFDKPEWGLKYLFYQSIISNYILKMLLNYAHMENFKSNNIILKQTLEYMFTYNNKYKEILRNINNIENLDRNPTSVNYKKETIAMSSVSSDVQYERDHTKLFPEHNNDNNNNNNNNDNNYNDNYYRNNNYFHPMSDQIKNSSHSYLLDNNFNIKDRWPSKNTHIYYNTYNCMKDEDKQILFEDISNYKMVLEKLNYEIITECRLYILSRITYFIHLYTFDENNKDDIKKSFLNFMQHIFLIYKKWWLYDRHNCKHLLDDFYNNTYIKLNPMENERTNQHNNCNNNNNNNYYDDDDNNNNNDNNYNNNNNNNNDNNLNGINHENNINNYNVDNNTIQHLQNNELLKNRNLQLSSEENIIHMNEKTNDGVYIRDFFMLNEKEFLIDILNDMSNKKCCIKLKNNIILDENDCINEYSDIFIQLLKKIKKRIWCFRNNHEFMEEYMNNVVKKLLIIVKDEFRFHWNNISDLIGDSEITCLLYISFHRINNFLNIYQYKKYLEEIKQNFDILEKKMFHNFLDAFYHFISIRIYNLFSVSNVFHEYIINNLYKIKKNLPDIIFIQFLNRILYKLDKTILKYLLNQNISFLQNELYFQTFINNSYILLQQIEELNCKNKKEKLNNNTGIFIYNMNLLREILKLMTDNIDTLKDKINEIKCSYAFLKNKNNWIDQVTRITNSLLKDYSSSDDNKSSHHDYKENWENKCKNTEISIIKIKMLLLRRPDIKTIAEKSIVVKEFIEY</sequence>
<dbReference type="Proteomes" id="UP000030688">
    <property type="component" value="Unassembled WGS sequence"/>
</dbReference>
<evidence type="ECO:0000256" key="1">
    <source>
        <dbReference type="SAM" id="Coils"/>
    </source>
</evidence>
<feature type="region of interest" description="Disordered" evidence="2">
    <location>
        <begin position="785"/>
        <end position="825"/>
    </location>
</feature>
<dbReference type="GO" id="GO:0005615">
    <property type="term" value="C:extracellular space"/>
    <property type="evidence" value="ECO:0007669"/>
    <property type="project" value="TreeGrafter"/>
</dbReference>
<gene>
    <name evidence="3" type="ORF">PFBG_04750</name>
</gene>
<evidence type="ECO:0000256" key="2">
    <source>
        <dbReference type="SAM" id="MobiDB-lite"/>
    </source>
</evidence>
<dbReference type="VEuPathDB" id="PlasmoDB:Pf7G8_130049100"/>
<protein>
    <submittedName>
        <fullName evidence="3">Uncharacterized protein</fullName>
    </submittedName>
</protein>
<dbReference type="AlphaFoldDB" id="W7FG86"/>
<dbReference type="OrthoDB" id="370501at2759"/>
<dbReference type="PANTHER" id="PTHR37458">
    <property type="entry name" value="THISBE"/>
    <property type="match status" value="1"/>
</dbReference>
<dbReference type="GO" id="GO:0048018">
    <property type="term" value="F:receptor ligand activity"/>
    <property type="evidence" value="ECO:0007669"/>
    <property type="project" value="TreeGrafter"/>
</dbReference>
<keyword evidence="1" id="KW-0175">Coiled coil</keyword>
<feature type="compositionally biased region" description="Low complexity" evidence="2">
    <location>
        <begin position="617"/>
        <end position="632"/>
    </location>
</feature>
<feature type="coiled-coil region" evidence="1">
    <location>
        <begin position="1136"/>
        <end position="1170"/>
    </location>
</feature>
<organism evidence="3 4">
    <name type="scientific">Plasmodium falciparum (isolate 7G8)</name>
    <dbReference type="NCBI Taxonomy" id="57266"/>
    <lineage>
        <taxon>Eukaryota</taxon>
        <taxon>Sar</taxon>
        <taxon>Alveolata</taxon>
        <taxon>Apicomplexa</taxon>
        <taxon>Aconoidasida</taxon>
        <taxon>Haemosporida</taxon>
        <taxon>Plasmodiidae</taxon>
        <taxon>Plasmodium</taxon>
        <taxon>Plasmodium (Laverania)</taxon>
    </lineage>
</organism>
<feature type="compositionally biased region" description="Low complexity" evidence="2">
    <location>
        <begin position="806"/>
        <end position="825"/>
    </location>
</feature>
<feature type="region of interest" description="Disordered" evidence="2">
    <location>
        <begin position="610"/>
        <end position="632"/>
    </location>
</feature>
<feature type="compositionally biased region" description="Low complexity" evidence="2">
    <location>
        <begin position="789"/>
        <end position="799"/>
    </location>
</feature>
<name>W7FG86_PLAF8</name>
<dbReference type="PANTHER" id="PTHR37458:SF1">
    <property type="entry name" value="THISBE"/>
    <property type="match status" value="1"/>
</dbReference>
<accession>W7FG86</accession>
<proteinExistence type="predicted"/>
<reference evidence="3 4" key="2">
    <citation type="submission" date="2013-02" db="EMBL/GenBank/DDBJ databases">
        <title>The Genome Sequence of Plasmodium falciparum 7G8.</title>
        <authorList>
            <consortium name="The Broad Institute Genome Sequencing Platform"/>
            <consortium name="The Broad Institute Genome Sequencing Center for Infectious Disease"/>
            <person name="Neafsey D."/>
            <person name="Cheeseman I."/>
            <person name="Volkman S."/>
            <person name="Adams J."/>
            <person name="Walker B."/>
            <person name="Young S.K."/>
            <person name="Zeng Q."/>
            <person name="Gargeya S."/>
            <person name="Fitzgerald M."/>
            <person name="Haas B."/>
            <person name="Abouelleil A."/>
            <person name="Alvarado L."/>
            <person name="Arachchi H.M."/>
            <person name="Berlin A.M."/>
            <person name="Chapman S.B."/>
            <person name="Dewar J."/>
            <person name="Goldberg J."/>
            <person name="Griggs A."/>
            <person name="Gujja S."/>
            <person name="Hansen M."/>
            <person name="Howarth C."/>
            <person name="Imamovic A."/>
            <person name="Larimer J."/>
            <person name="McCowan C."/>
            <person name="Murphy C."/>
            <person name="Neiman D."/>
            <person name="Pearson M."/>
            <person name="Priest M."/>
            <person name="Roberts A."/>
            <person name="Saif S."/>
            <person name="Shea T."/>
            <person name="Sisk P."/>
            <person name="Sykes S."/>
            <person name="Wortman J."/>
            <person name="Nusbaum C."/>
            <person name="Birren B."/>
        </authorList>
    </citation>
    <scope>NUCLEOTIDE SEQUENCE [LARGE SCALE GENOMIC DNA]</scope>
    <source>
        <strain evidence="3 4">7G8</strain>
    </source>
</reference>
<evidence type="ECO:0000313" key="4">
    <source>
        <dbReference type="Proteomes" id="UP000030688"/>
    </source>
</evidence>
<evidence type="ECO:0000313" key="3">
    <source>
        <dbReference type="EMBL" id="EUR65778.1"/>
    </source>
</evidence>
<reference evidence="4" key="1">
    <citation type="submission" date="2007-11" db="EMBL/GenBank/DDBJ databases">
        <authorList>
            <consortium name="The Broad Institute Genome Sequencing Platform"/>
            <person name="Volkman S.K."/>
            <person name="Daily J.P."/>
            <person name="Sarr O."/>
            <person name="Ndiaye D."/>
            <person name="Ndir O."/>
            <person name="Mboup S."/>
            <person name="Lukens A."/>
            <person name="Stange-Thomann N."/>
            <person name="Mauceli E."/>
            <person name="Gnerre S."/>
            <person name="Jaffe D."/>
            <person name="Zainoun J."/>
            <person name="Wiegand R.C."/>
            <person name="Birren B."/>
            <person name="Galagan J."/>
            <person name="Lander E."/>
            <person name="Wirth D.F."/>
        </authorList>
    </citation>
    <scope>NUCLEOTIDE SEQUENCE [LARGE SCALE GENOMIC DNA]</scope>
    <source>
        <strain evidence="4">7G8</strain>
    </source>
</reference>
<dbReference type="EMBL" id="KE123636">
    <property type="protein sequence ID" value="EUR65778.1"/>
    <property type="molecule type" value="Genomic_DNA"/>
</dbReference>